<dbReference type="Proteomes" id="UP000247647">
    <property type="component" value="Unassembled WGS sequence"/>
</dbReference>
<dbReference type="GeneID" id="37122467"/>
<dbReference type="InterPro" id="IPR025724">
    <property type="entry name" value="GAG-pre-integrase_dom"/>
</dbReference>
<protein>
    <recommendedName>
        <fullName evidence="1">GAG-pre-integrase domain-containing protein</fullName>
    </recommendedName>
</protein>
<reference evidence="2" key="1">
    <citation type="submission" date="2016-12" db="EMBL/GenBank/DDBJ databases">
        <title>The genomes of Aspergillus section Nigri reveals drivers in fungal speciation.</title>
        <authorList>
            <consortium name="DOE Joint Genome Institute"/>
            <person name="Vesth T.C."/>
            <person name="Nybo J."/>
            <person name="Theobald S."/>
            <person name="Brandl J."/>
            <person name="Frisvad J.C."/>
            <person name="Nielsen K.F."/>
            <person name="Lyhne E.K."/>
            <person name="Kogle M.E."/>
            <person name="Kuo A."/>
            <person name="Riley R."/>
            <person name="Clum A."/>
            <person name="Nolan M."/>
            <person name="Lipzen A."/>
            <person name="Salamov A."/>
            <person name="Henrissat B."/>
            <person name="Wiebenga A."/>
            <person name="De Vries R.P."/>
            <person name="Grigoriev I.V."/>
            <person name="Mortensen U.H."/>
            <person name="Andersen M.R."/>
            <person name="Baker S.E."/>
        </authorList>
    </citation>
    <scope>NUCLEOTIDE SEQUENCE [LARGE SCALE GENOMIC DNA]</scope>
    <source>
        <strain evidence="2">CBS 115656</strain>
    </source>
</reference>
<dbReference type="Pfam" id="PF13976">
    <property type="entry name" value="gag_pre-integrs"/>
    <property type="match status" value="1"/>
</dbReference>
<feature type="domain" description="GAG-pre-integrase" evidence="1">
    <location>
        <begin position="1"/>
        <end position="44"/>
    </location>
</feature>
<accession>A0A318Y174</accession>
<feature type="non-terminal residue" evidence="2">
    <location>
        <position position="1"/>
    </location>
</feature>
<sequence>LWYQRLGHLNEEVIKYLEEITLNIHLSDLSKSDKFDLCEICHIANVNKQISCRLI</sequence>
<proteinExistence type="predicted"/>
<dbReference type="AlphaFoldDB" id="A0A318Y174"/>
<gene>
    <name evidence="2" type="ORF">BO87DRAFT_323036</name>
</gene>
<dbReference type="OrthoDB" id="2663223at2759"/>
<evidence type="ECO:0000313" key="3">
    <source>
        <dbReference type="Proteomes" id="UP000247647"/>
    </source>
</evidence>
<evidence type="ECO:0000259" key="1">
    <source>
        <dbReference type="Pfam" id="PF13976"/>
    </source>
</evidence>
<evidence type="ECO:0000313" key="2">
    <source>
        <dbReference type="EMBL" id="PYH28095.1"/>
    </source>
</evidence>
<dbReference type="RefSeq" id="XP_025473573.1">
    <property type="nucleotide sequence ID" value="XM_025620011.1"/>
</dbReference>
<organism evidence="2 3">
    <name type="scientific">Aspergillus neoniger (strain CBS 115656)</name>
    <dbReference type="NCBI Taxonomy" id="1448310"/>
    <lineage>
        <taxon>Eukaryota</taxon>
        <taxon>Fungi</taxon>
        <taxon>Dikarya</taxon>
        <taxon>Ascomycota</taxon>
        <taxon>Pezizomycotina</taxon>
        <taxon>Eurotiomycetes</taxon>
        <taxon>Eurotiomycetidae</taxon>
        <taxon>Eurotiales</taxon>
        <taxon>Aspergillaceae</taxon>
        <taxon>Aspergillus</taxon>
        <taxon>Aspergillus subgen. Circumdati</taxon>
    </lineage>
</organism>
<keyword evidence="3" id="KW-1185">Reference proteome</keyword>
<name>A0A318Y174_ASPNB</name>
<dbReference type="EMBL" id="KZ821577">
    <property type="protein sequence ID" value="PYH28095.1"/>
    <property type="molecule type" value="Genomic_DNA"/>
</dbReference>